<organism evidence="1 2">
    <name type="scientific">Desulfosarcina widdelii</name>
    <dbReference type="NCBI Taxonomy" id="947919"/>
    <lineage>
        <taxon>Bacteria</taxon>
        <taxon>Pseudomonadati</taxon>
        <taxon>Thermodesulfobacteriota</taxon>
        <taxon>Desulfobacteria</taxon>
        <taxon>Desulfobacterales</taxon>
        <taxon>Desulfosarcinaceae</taxon>
        <taxon>Desulfosarcina</taxon>
    </lineage>
</organism>
<sequence length="463" mass="50051">MAVYGNDDFSGVDGDAPNAAFWDENAALSVLSLADGVSEISGNQLKQFASSTSGRHANVRTNYKLIGNFQFTVDLDFSQHSSTAQRSFIYLYMDSNNYGFFGAYGDDYAANFWVSGSPGTTGIMSNNDTVATLRVTRTGSSLKLEKYDNGYFWQTMWTRTVSTDDIWIYLTFRDITYTDTYCLWDNFTVVYADGFDGVGGTAGFTLNDAPGVETVSSFQSAPSGMVFGATAGVNFEKQVGGSAGFVLSAVAGGGLVRNANGQAGILFGATAGALNLTKWMAQYGDLLLIYRYHARMTGAADGLEDYDLSGLKSLQLRMRTGEPSYLALSIVYTAAAAAAIAARPNGEIVVDMAAVDEGEEVLREELIRVDYYSDRTDRGGNSQSMTLVGYRTRTYLSPSVVALKGVKTETVMADGRRQYRCAKPDFYLRPGDTAVYGSDEMTVGSIVCLLSPTRQYVDVVEAG</sequence>
<reference evidence="1 2" key="1">
    <citation type="submission" date="2019-11" db="EMBL/GenBank/DDBJ databases">
        <title>Comparative genomics of hydrocarbon-degrading Desulfosarcina strains.</title>
        <authorList>
            <person name="Watanabe M."/>
            <person name="Kojima H."/>
            <person name="Fukui M."/>
        </authorList>
    </citation>
    <scope>NUCLEOTIDE SEQUENCE [LARGE SCALE GENOMIC DNA]</scope>
    <source>
        <strain evidence="1 2">PP31</strain>
    </source>
</reference>
<dbReference type="RefSeq" id="WP_155303401.1">
    <property type="nucleotide sequence ID" value="NZ_AP021875.1"/>
</dbReference>
<dbReference type="EMBL" id="AP021875">
    <property type="protein sequence ID" value="BBO74361.1"/>
    <property type="molecule type" value="Genomic_DNA"/>
</dbReference>
<name>A0A5K7Z456_9BACT</name>
<dbReference type="OrthoDB" id="5424246at2"/>
<accession>A0A5K7Z456</accession>
<dbReference type="AlphaFoldDB" id="A0A5K7Z456"/>
<evidence type="ECO:0000313" key="2">
    <source>
        <dbReference type="Proteomes" id="UP000427769"/>
    </source>
</evidence>
<gene>
    <name evidence="1" type="ORF">DSCW_17780</name>
</gene>
<proteinExistence type="predicted"/>
<dbReference type="Proteomes" id="UP000427769">
    <property type="component" value="Chromosome"/>
</dbReference>
<protein>
    <submittedName>
        <fullName evidence="1">Uncharacterized protein</fullName>
    </submittedName>
</protein>
<evidence type="ECO:0000313" key="1">
    <source>
        <dbReference type="EMBL" id="BBO74361.1"/>
    </source>
</evidence>
<dbReference type="KEGG" id="dwd:DSCW_17780"/>
<keyword evidence="2" id="KW-1185">Reference proteome</keyword>